<keyword evidence="1" id="KW-0812">Transmembrane</keyword>
<feature type="transmembrane region" description="Helical" evidence="1">
    <location>
        <begin position="12"/>
        <end position="29"/>
    </location>
</feature>
<dbReference type="Pfam" id="PF13858">
    <property type="entry name" value="DUF4199"/>
    <property type="match status" value="1"/>
</dbReference>
<feature type="transmembrane region" description="Helical" evidence="1">
    <location>
        <begin position="78"/>
        <end position="98"/>
    </location>
</feature>
<evidence type="ECO:0000313" key="3">
    <source>
        <dbReference type="Proteomes" id="UP000286701"/>
    </source>
</evidence>
<dbReference type="InterPro" id="IPR025250">
    <property type="entry name" value="DUF4199"/>
</dbReference>
<gene>
    <name evidence="2" type="ORF">EPL05_12675</name>
</gene>
<dbReference type="OrthoDB" id="1122768at2"/>
<evidence type="ECO:0000256" key="1">
    <source>
        <dbReference type="SAM" id="Phobius"/>
    </source>
</evidence>
<sequence>MESIKPNNVKIATKWAVIYTITSIVLTYGTEILNLDPNSPVKYLSYLPFIAFCFLAQKEFKDQLGGYITFGQGFNTGFKYSLFSGFLLAIFFYVYLAYLNPGALDKAAEQQQAVLAEKNMSQEQIDKAMQMTKDYGAIFGAVVAAVGSLISGCIISLITAAILKKERSPFDAVDTTVDEPAV</sequence>
<dbReference type="RefSeq" id="WP_128534341.1">
    <property type="nucleotide sequence ID" value="NZ_SBIW01000006.1"/>
</dbReference>
<accession>A0A3S3Z1I3</accession>
<keyword evidence="3" id="KW-1185">Reference proteome</keyword>
<protein>
    <submittedName>
        <fullName evidence="2">DUF4199 domain-containing protein</fullName>
    </submittedName>
</protein>
<feature type="transmembrane region" description="Helical" evidence="1">
    <location>
        <begin position="137"/>
        <end position="163"/>
    </location>
</feature>
<dbReference type="AlphaFoldDB" id="A0A3S3Z1I3"/>
<keyword evidence="1" id="KW-1133">Transmembrane helix</keyword>
<keyword evidence="1" id="KW-0472">Membrane</keyword>
<evidence type="ECO:0000313" key="2">
    <source>
        <dbReference type="EMBL" id="RWY50922.1"/>
    </source>
</evidence>
<dbReference type="EMBL" id="SBIW01000006">
    <property type="protein sequence ID" value="RWY50922.1"/>
    <property type="molecule type" value="Genomic_DNA"/>
</dbReference>
<comment type="caution">
    <text evidence="2">The sequence shown here is derived from an EMBL/GenBank/DDBJ whole genome shotgun (WGS) entry which is preliminary data.</text>
</comment>
<reference evidence="2 3" key="1">
    <citation type="submission" date="2019-01" db="EMBL/GenBank/DDBJ databases">
        <title>Mucilaginibacter antarcticum sp. nov., isolated from antarctic soil.</title>
        <authorList>
            <person name="Yan Y.-Q."/>
            <person name="Du Z.-J."/>
        </authorList>
    </citation>
    <scope>NUCLEOTIDE SEQUENCE [LARGE SCALE GENOMIC DNA]</scope>
    <source>
        <strain evidence="2 3">F01003</strain>
    </source>
</reference>
<feature type="transmembrane region" description="Helical" evidence="1">
    <location>
        <begin position="41"/>
        <end position="57"/>
    </location>
</feature>
<dbReference type="Proteomes" id="UP000286701">
    <property type="component" value="Unassembled WGS sequence"/>
</dbReference>
<proteinExistence type="predicted"/>
<organism evidence="2 3">
    <name type="scientific">Mucilaginibacter gilvus</name>
    <dbReference type="NCBI Taxonomy" id="2305909"/>
    <lineage>
        <taxon>Bacteria</taxon>
        <taxon>Pseudomonadati</taxon>
        <taxon>Bacteroidota</taxon>
        <taxon>Sphingobacteriia</taxon>
        <taxon>Sphingobacteriales</taxon>
        <taxon>Sphingobacteriaceae</taxon>
        <taxon>Mucilaginibacter</taxon>
    </lineage>
</organism>
<name>A0A3S3Z1I3_9SPHI</name>